<organism evidence="2 3">
    <name type="scientific">Nocardia puris</name>
    <dbReference type="NCBI Taxonomy" id="208602"/>
    <lineage>
        <taxon>Bacteria</taxon>
        <taxon>Bacillati</taxon>
        <taxon>Actinomycetota</taxon>
        <taxon>Actinomycetes</taxon>
        <taxon>Mycobacteriales</taxon>
        <taxon>Nocardiaceae</taxon>
        <taxon>Nocardia</taxon>
    </lineage>
</organism>
<name>A0A366DMR8_9NOCA</name>
<accession>A0A366DMR8</accession>
<dbReference type="InterPro" id="IPR019080">
    <property type="entry name" value="YqaJ_viral_recombinase"/>
</dbReference>
<sequence length="318" mass="35608">MFLADFSGIENAVFVGEFEAGSESWHEARANGIGGSEIAAVVGLSPWESRYSLWHRKKGRLRPVRVSEPMRWGTLLEPVIAAEYAQHHLPPGCTMTTGGTFRHRHRAYQIANPDGLIWSEAGDLVDGVEIKVVGEDHHEKWPRAGSDAIPIYYRCQIAWYCDVLDLDSMVLRVLIGGHDARSYRVRPTLSDREYLRAEGEQFWRDLADDVPPNLDSHTETYRALRELHPDIDRSNIVDVPFDLAQRWWAAQAAVDRAGDEFSSVRSELADLMGTAWKARCGDAPVAYRVRPWTSDGDPYVRSAPRPVAGTSIVEAVAA</sequence>
<reference evidence="2 3" key="1">
    <citation type="submission" date="2018-06" db="EMBL/GenBank/DDBJ databases">
        <title>Genomic Encyclopedia of Type Strains, Phase IV (KMG-IV): sequencing the most valuable type-strain genomes for metagenomic binning, comparative biology and taxonomic classification.</title>
        <authorList>
            <person name="Goeker M."/>
        </authorList>
    </citation>
    <scope>NUCLEOTIDE SEQUENCE [LARGE SCALE GENOMIC DNA]</scope>
    <source>
        <strain evidence="2 3">DSM 44599</strain>
    </source>
</reference>
<evidence type="ECO:0000259" key="1">
    <source>
        <dbReference type="Pfam" id="PF09588"/>
    </source>
</evidence>
<proteinExistence type="predicted"/>
<dbReference type="AlphaFoldDB" id="A0A366DMR8"/>
<dbReference type="STRING" id="1210090.GCA_001613185_00865"/>
<feature type="domain" description="YqaJ viral recombinase" evidence="1">
    <location>
        <begin position="25"/>
        <end position="161"/>
    </location>
</feature>
<keyword evidence="2" id="KW-0378">Hydrolase</keyword>
<protein>
    <submittedName>
        <fullName evidence="2">Putative phage-type endonuclease</fullName>
    </submittedName>
</protein>
<evidence type="ECO:0000313" key="2">
    <source>
        <dbReference type="EMBL" id="RBO91372.1"/>
    </source>
</evidence>
<dbReference type="RefSeq" id="WP_170160753.1">
    <property type="nucleotide sequence ID" value="NZ_QNRE01000004.1"/>
</dbReference>
<dbReference type="PANTHER" id="PTHR46609">
    <property type="entry name" value="EXONUCLEASE, PHAGE-TYPE/RECB, C-TERMINAL DOMAIN-CONTAINING PROTEIN"/>
    <property type="match status" value="1"/>
</dbReference>
<keyword evidence="2" id="KW-0540">Nuclease</keyword>
<keyword evidence="2" id="KW-0255">Endonuclease</keyword>
<dbReference type="Gene3D" id="3.90.320.10">
    <property type="match status" value="1"/>
</dbReference>
<dbReference type="Pfam" id="PF09588">
    <property type="entry name" value="YqaJ"/>
    <property type="match status" value="1"/>
</dbReference>
<dbReference type="PANTHER" id="PTHR46609:SF6">
    <property type="entry name" value="EXONUCLEASE, PHAGE-TYPE_RECB, C-TERMINAL DOMAIN-CONTAINING PROTEIN-RELATED"/>
    <property type="match status" value="1"/>
</dbReference>
<dbReference type="EMBL" id="QNRE01000004">
    <property type="protein sequence ID" value="RBO91372.1"/>
    <property type="molecule type" value="Genomic_DNA"/>
</dbReference>
<evidence type="ECO:0000313" key="3">
    <source>
        <dbReference type="Proteomes" id="UP000252586"/>
    </source>
</evidence>
<dbReference type="NCBIfam" id="TIGR03033">
    <property type="entry name" value="phage_rel_nuc"/>
    <property type="match status" value="1"/>
</dbReference>
<dbReference type="InterPro" id="IPR011604">
    <property type="entry name" value="PDDEXK-like_dom_sf"/>
</dbReference>
<keyword evidence="3" id="KW-1185">Reference proteome</keyword>
<dbReference type="SUPFAM" id="SSF52980">
    <property type="entry name" value="Restriction endonuclease-like"/>
    <property type="match status" value="1"/>
</dbReference>
<dbReference type="GO" id="GO:0004519">
    <property type="term" value="F:endonuclease activity"/>
    <property type="evidence" value="ECO:0007669"/>
    <property type="project" value="UniProtKB-KW"/>
</dbReference>
<gene>
    <name evidence="2" type="ORF">DFR74_10474</name>
</gene>
<dbReference type="InterPro" id="IPR017482">
    <property type="entry name" value="Lambda-type_endonuclease"/>
</dbReference>
<dbReference type="InterPro" id="IPR011335">
    <property type="entry name" value="Restrct_endonuc-II-like"/>
</dbReference>
<comment type="caution">
    <text evidence="2">The sequence shown here is derived from an EMBL/GenBank/DDBJ whole genome shotgun (WGS) entry which is preliminary data.</text>
</comment>
<dbReference type="Proteomes" id="UP000252586">
    <property type="component" value="Unassembled WGS sequence"/>
</dbReference>
<dbReference type="InterPro" id="IPR051703">
    <property type="entry name" value="NF-kappa-B_Signaling_Reg"/>
</dbReference>